<gene>
    <name evidence="1" type="ORF">LOK49_LG13G00303</name>
</gene>
<organism evidence="1 2">
    <name type="scientific">Camellia lanceoleosa</name>
    <dbReference type="NCBI Taxonomy" id="1840588"/>
    <lineage>
        <taxon>Eukaryota</taxon>
        <taxon>Viridiplantae</taxon>
        <taxon>Streptophyta</taxon>
        <taxon>Embryophyta</taxon>
        <taxon>Tracheophyta</taxon>
        <taxon>Spermatophyta</taxon>
        <taxon>Magnoliopsida</taxon>
        <taxon>eudicotyledons</taxon>
        <taxon>Gunneridae</taxon>
        <taxon>Pentapetalae</taxon>
        <taxon>asterids</taxon>
        <taxon>Ericales</taxon>
        <taxon>Theaceae</taxon>
        <taxon>Camellia</taxon>
    </lineage>
</organism>
<dbReference type="Proteomes" id="UP001060215">
    <property type="component" value="Chromosome 14"/>
</dbReference>
<evidence type="ECO:0000313" key="2">
    <source>
        <dbReference type="Proteomes" id="UP001060215"/>
    </source>
</evidence>
<proteinExistence type="predicted"/>
<keyword evidence="2" id="KW-1185">Reference proteome</keyword>
<dbReference type="EMBL" id="CM045771">
    <property type="protein sequence ID" value="KAI7988835.1"/>
    <property type="molecule type" value="Genomic_DNA"/>
</dbReference>
<comment type="caution">
    <text evidence="1">The sequence shown here is derived from an EMBL/GenBank/DDBJ whole genome shotgun (WGS) entry which is preliminary data.</text>
</comment>
<protein>
    <submittedName>
        <fullName evidence="1">Uncharacterized protein</fullName>
    </submittedName>
</protein>
<evidence type="ECO:0000313" key="1">
    <source>
        <dbReference type="EMBL" id="KAI7988835.1"/>
    </source>
</evidence>
<reference evidence="1 2" key="1">
    <citation type="journal article" date="2022" name="Plant J.">
        <title>Chromosome-level genome of Camellia lanceoleosa provides a valuable resource for understanding genome evolution and self-incompatibility.</title>
        <authorList>
            <person name="Gong W."/>
            <person name="Xiao S."/>
            <person name="Wang L."/>
            <person name="Liao Z."/>
            <person name="Chang Y."/>
            <person name="Mo W."/>
            <person name="Hu G."/>
            <person name="Li W."/>
            <person name="Zhao G."/>
            <person name="Zhu H."/>
            <person name="Hu X."/>
            <person name="Ji K."/>
            <person name="Xiang X."/>
            <person name="Song Q."/>
            <person name="Yuan D."/>
            <person name="Jin S."/>
            <person name="Zhang L."/>
        </authorList>
    </citation>
    <scope>NUCLEOTIDE SEQUENCE [LARGE SCALE GENOMIC DNA]</scope>
    <source>
        <strain evidence="1">SQ_2022a</strain>
    </source>
</reference>
<accession>A0ACC0FJB2</accession>
<sequence>METRATDSTAVMRDQTTSSTIEKLRFGRQARGDNPERSRLWAQLGVKYEDRSVGHRKIELGGEKLSSCHRNVAEDHHLHRAINISLSLTIFLSFSCKAVAVSHTGDSTSM</sequence>
<name>A0ACC0FJB2_9ERIC</name>